<dbReference type="PRINTS" id="PR00081">
    <property type="entry name" value="GDHRDH"/>
</dbReference>
<dbReference type="PROSITE" id="PS00061">
    <property type="entry name" value="ADH_SHORT"/>
    <property type="match status" value="1"/>
</dbReference>
<dbReference type="SUPFAM" id="SSF51735">
    <property type="entry name" value="NAD(P)-binding Rossmann-fold domains"/>
    <property type="match status" value="1"/>
</dbReference>
<gene>
    <name evidence="3" type="ORF">EPH95_04425</name>
</gene>
<dbReference type="KEGG" id="sale:EPH95_04425"/>
<evidence type="ECO:0000256" key="2">
    <source>
        <dbReference type="ARBA" id="ARBA00023002"/>
    </source>
</evidence>
<dbReference type="PANTHER" id="PTHR42760">
    <property type="entry name" value="SHORT-CHAIN DEHYDROGENASES/REDUCTASES FAMILY MEMBER"/>
    <property type="match status" value="1"/>
</dbReference>
<dbReference type="RefSeq" id="WP_142087689.1">
    <property type="nucleotide sequence ID" value="NZ_CP035485.1"/>
</dbReference>
<dbReference type="Proteomes" id="UP000319756">
    <property type="component" value="Chromosome"/>
</dbReference>
<name>A0A514LF81_9BACI</name>
<evidence type="ECO:0000256" key="1">
    <source>
        <dbReference type="ARBA" id="ARBA00006484"/>
    </source>
</evidence>
<sequence length="259" mass="27613">MTTMDLFNLSGQTAIITGGGRGLGEWMAEALTDAGANVVLCSRKKEACIDVRDRINENGGNAIAFRCDVTDEDEVQEVVDATMEHFGRIDILVNNSGTSWGGDNPEDMPVDKFKKVVNVNLVGTFIMSQAVGRKMIETNTKGRIINIASVAGLKGSNPEVMQAIGYNSSKGGVLTFTKDLAINWARHGITVNAIAPGFIPTKMSQDVIEPIKDQMIANVPLQRLGEADDMRGTIVYMASPAAAFMTGQTIVLDGGVTSG</sequence>
<dbReference type="OrthoDB" id="9803333at2"/>
<dbReference type="CDD" id="cd05233">
    <property type="entry name" value="SDR_c"/>
    <property type="match status" value="1"/>
</dbReference>
<keyword evidence="2 3" id="KW-0560">Oxidoreductase</keyword>
<organism evidence="3 4">
    <name type="scientific">Salicibibacter halophilus</name>
    <dbReference type="NCBI Taxonomy" id="2502791"/>
    <lineage>
        <taxon>Bacteria</taxon>
        <taxon>Bacillati</taxon>
        <taxon>Bacillota</taxon>
        <taxon>Bacilli</taxon>
        <taxon>Bacillales</taxon>
        <taxon>Bacillaceae</taxon>
        <taxon>Salicibibacter</taxon>
    </lineage>
</organism>
<dbReference type="NCBIfam" id="NF005559">
    <property type="entry name" value="PRK07231.1"/>
    <property type="match status" value="1"/>
</dbReference>
<keyword evidence="4" id="KW-1185">Reference proteome</keyword>
<dbReference type="EC" id="1.1.1.47" evidence="3"/>
<dbReference type="Pfam" id="PF13561">
    <property type="entry name" value="adh_short_C2"/>
    <property type="match status" value="1"/>
</dbReference>
<dbReference type="InterPro" id="IPR020904">
    <property type="entry name" value="Sc_DH/Rdtase_CS"/>
</dbReference>
<evidence type="ECO:0000313" key="3">
    <source>
        <dbReference type="EMBL" id="QDI90517.1"/>
    </source>
</evidence>
<dbReference type="PRINTS" id="PR00080">
    <property type="entry name" value="SDRFAMILY"/>
</dbReference>
<evidence type="ECO:0000313" key="4">
    <source>
        <dbReference type="Proteomes" id="UP000319756"/>
    </source>
</evidence>
<dbReference type="EMBL" id="CP035485">
    <property type="protein sequence ID" value="QDI90517.1"/>
    <property type="molecule type" value="Genomic_DNA"/>
</dbReference>
<accession>A0A514LF81</accession>
<dbReference type="InterPro" id="IPR036291">
    <property type="entry name" value="NAD(P)-bd_dom_sf"/>
</dbReference>
<dbReference type="NCBIfam" id="NF006070">
    <property type="entry name" value="PRK08213.1"/>
    <property type="match status" value="1"/>
</dbReference>
<dbReference type="InterPro" id="IPR002347">
    <property type="entry name" value="SDR_fam"/>
</dbReference>
<protein>
    <submittedName>
        <fullName evidence="3">Glucose 1-dehydrogenase</fullName>
        <ecNumber evidence="3">1.1.1.47</ecNumber>
    </submittedName>
</protein>
<proteinExistence type="inferred from homology"/>
<dbReference type="FunFam" id="3.40.50.720:FF:000240">
    <property type="entry name" value="SDR family oxidoreductase"/>
    <property type="match status" value="1"/>
</dbReference>
<dbReference type="PANTHER" id="PTHR42760:SF115">
    <property type="entry name" value="3-OXOACYL-[ACYL-CARRIER-PROTEIN] REDUCTASE FABG"/>
    <property type="match status" value="1"/>
</dbReference>
<comment type="similarity">
    <text evidence="1">Belongs to the short-chain dehydrogenases/reductases (SDR) family.</text>
</comment>
<dbReference type="Gene3D" id="3.40.50.720">
    <property type="entry name" value="NAD(P)-binding Rossmann-like Domain"/>
    <property type="match status" value="1"/>
</dbReference>
<dbReference type="AlphaFoldDB" id="A0A514LF81"/>
<reference evidence="4" key="1">
    <citation type="submission" date="2019-01" db="EMBL/GenBank/DDBJ databases">
        <title>Genomic analysis of Salicibibacter sp. NKC3-5.</title>
        <authorList>
            <person name="Oh Y.J."/>
        </authorList>
    </citation>
    <scope>NUCLEOTIDE SEQUENCE [LARGE SCALE GENOMIC DNA]</scope>
    <source>
        <strain evidence="4">NKC3-5</strain>
    </source>
</reference>
<dbReference type="GO" id="GO:0005975">
    <property type="term" value="P:carbohydrate metabolic process"/>
    <property type="evidence" value="ECO:0007669"/>
    <property type="project" value="UniProtKB-ARBA"/>
</dbReference>
<dbReference type="GO" id="GO:0047936">
    <property type="term" value="F:glucose 1-dehydrogenase [NAD(P)+] activity"/>
    <property type="evidence" value="ECO:0007669"/>
    <property type="project" value="UniProtKB-EC"/>
</dbReference>